<protein>
    <submittedName>
        <fullName evidence="2">ATP-dependent DNA helicase RecG</fullName>
    </submittedName>
</protein>
<dbReference type="InterPro" id="IPR007421">
    <property type="entry name" value="Schlafen_AlbA_2_dom"/>
</dbReference>
<keyword evidence="2" id="KW-0378">Hydrolase</keyword>
<evidence type="ECO:0000259" key="1">
    <source>
        <dbReference type="Pfam" id="PF04326"/>
    </source>
</evidence>
<dbReference type="EMBL" id="FNJL01000017">
    <property type="protein sequence ID" value="SDP59158.1"/>
    <property type="molecule type" value="Genomic_DNA"/>
</dbReference>
<dbReference type="Proteomes" id="UP000199317">
    <property type="component" value="Unassembled WGS sequence"/>
</dbReference>
<keyword evidence="3" id="KW-1185">Reference proteome</keyword>
<dbReference type="Pfam" id="PF13749">
    <property type="entry name" value="HATPase_c_4"/>
    <property type="match status" value="1"/>
</dbReference>
<dbReference type="InterPro" id="IPR038475">
    <property type="entry name" value="RecG_C_sf"/>
</dbReference>
<keyword evidence="2" id="KW-0347">Helicase</keyword>
<dbReference type="AlphaFoldDB" id="A0A1H0TZP7"/>
<accession>A0A1H0TZP7</accession>
<evidence type="ECO:0000313" key="3">
    <source>
        <dbReference type="Proteomes" id="UP000199317"/>
    </source>
</evidence>
<dbReference type="PANTHER" id="PTHR30595:SF6">
    <property type="entry name" value="SCHLAFEN ALBA-2 DOMAIN-CONTAINING PROTEIN"/>
    <property type="match status" value="1"/>
</dbReference>
<keyword evidence="2" id="KW-0547">Nucleotide-binding</keyword>
<evidence type="ECO:0000313" key="2">
    <source>
        <dbReference type="EMBL" id="SDP59158.1"/>
    </source>
</evidence>
<dbReference type="PANTHER" id="PTHR30595">
    <property type="entry name" value="GLPR-RELATED TRANSCRIPTIONAL REPRESSOR"/>
    <property type="match status" value="1"/>
</dbReference>
<dbReference type="InterPro" id="IPR038461">
    <property type="entry name" value="Schlafen_AlbA_2_dom_sf"/>
</dbReference>
<feature type="domain" description="Schlafen AlbA-2" evidence="1">
    <location>
        <begin position="16"/>
        <end position="131"/>
    </location>
</feature>
<dbReference type="RefSeq" id="WP_092835538.1">
    <property type="nucleotide sequence ID" value="NZ_CP028290.1"/>
</dbReference>
<dbReference type="Gene3D" id="3.30.950.30">
    <property type="entry name" value="Schlafen, AAA domain"/>
    <property type="match status" value="1"/>
</dbReference>
<proteinExistence type="predicted"/>
<sequence length="401" mass="44439">MSYTDAQLLALLAAPESQVLERKESFDKDKVCKTVCAFANDLARNRQPGVLFIGIRDDGTVVGVQADDRLLLSIDQITSDARIQPLPSVTVRVLPMDGRSVVAIVVTPSALPPVRFDGRAWVRMSASNRQAHREDERVLDEVRRTNAGRPFDSEAIPSASVDDLDLRYFKENYLPSALAPDVLAANGRSMQEQLATTRMALGTAPCLPTVTGLLTLGLSPQDFLAGAYVQFIRYAGTEQGSDIEDQEKITGTLETVILETERRLKAHIRTSLRILGVDREVAAPDYPLAALQQLFRNAILHRTYEGTNAPVRVYWFDDRIEVWNPGGPYGIVTPDNFGEPYIADYRNPSIAEALAHLQFVQRFGFGIQSARKVLHDNGNPPPEFRVEQGFVLVTIRKRPAA</sequence>
<reference evidence="3" key="1">
    <citation type="submission" date="2016-10" db="EMBL/GenBank/DDBJ databases">
        <authorList>
            <person name="Varghese N."/>
            <person name="Submissions S."/>
        </authorList>
    </citation>
    <scope>NUCLEOTIDE SEQUENCE [LARGE SCALE GENOMIC DNA]</scope>
    <source>
        <strain evidence="3">DSM 17101</strain>
    </source>
</reference>
<dbReference type="Gene3D" id="3.30.565.60">
    <property type="match status" value="1"/>
</dbReference>
<gene>
    <name evidence="2" type="ORF">SAMN04489708_11721</name>
</gene>
<name>A0A1H0TZP7_9BURK</name>
<dbReference type="GO" id="GO:0004386">
    <property type="term" value="F:helicase activity"/>
    <property type="evidence" value="ECO:0007669"/>
    <property type="project" value="UniProtKB-KW"/>
</dbReference>
<dbReference type="OrthoDB" id="9768354at2"/>
<organism evidence="2 3">
    <name type="scientific">Paracidovorax cattleyae</name>
    <dbReference type="NCBI Taxonomy" id="80868"/>
    <lineage>
        <taxon>Bacteria</taxon>
        <taxon>Pseudomonadati</taxon>
        <taxon>Pseudomonadota</taxon>
        <taxon>Betaproteobacteria</taxon>
        <taxon>Burkholderiales</taxon>
        <taxon>Comamonadaceae</taxon>
        <taxon>Paracidovorax</taxon>
    </lineage>
</organism>
<keyword evidence="2" id="KW-0067">ATP-binding</keyword>
<dbReference type="Pfam" id="PF04326">
    <property type="entry name" value="SLFN_AlbA_2"/>
    <property type="match status" value="1"/>
</dbReference>